<evidence type="ECO:0000313" key="2">
    <source>
        <dbReference type="EMBL" id="RDB28252.1"/>
    </source>
</evidence>
<evidence type="ECO:0000313" key="3">
    <source>
        <dbReference type="Proteomes" id="UP000076154"/>
    </source>
</evidence>
<dbReference type="OrthoDB" id="3543113at2759"/>
<protein>
    <submittedName>
        <fullName evidence="2">Uncharacterized protein</fullName>
    </submittedName>
</protein>
<evidence type="ECO:0000256" key="1">
    <source>
        <dbReference type="SAM" id="MobiDB-lite"/>
    </source>
</evidence>
<organism evidence="2 3">
    <name type="scientific">Hypsizygus marmoreus</name>
    <name type="common">White beech mushroom</name>
    <name type="synonym">Agaricus marmoreus</name>
    <dbReference type="NCBI Taxonomy" id="39966"/>
    <lineage>
        <taxon>Eukaryota</taxon>
        <taxon>Fungi</taxon>
        <taxon>Dikarya</taxon>
        <taxon>Basidiomycota</taxon>
        <taxon>Agaricomycotina</taxon>
        <taxon>Agaricomycetes</taxon>
        <taxon>Agaricomycetidae</taxon>
        <taxon>Agaricales</taxon>
        <taxon>Tricholomatineae</taxon>
        <taxon>Lyophyllaceae</taxon>
        <taxon>Hypsizygus</taxon>
    </lineage>
</organism>
<dbReference type="AlphaFoldDB" id="A0A369K3U4"/>
<dbReference type="InParanoid" id="A0A369K3U4"/>
<reference evidence="2" key="1">
    <citation type="submission" date="2018-04" db="EMBL/GenBank/DDBJ databases">
        <title>Whole genome sequencing of Hypsizygus marmoreus.</title>
        <authorList>
            <person name="Choi I.-G."/>
            <person name="Min B."/>
            <person name="Kim J.-G."/>
            <person name="Kim S."/>
            <person name="Oh Y.-L."/>
            <person name="Kong W.-S."/>
            <person name="Park H."/>
            <person name="Jeong J."/>
            <person name="Song E.-S."/>
        </authorList>
    </citation>
    <scope>NUCLEOTIDE SEQUENCE [LARGE SCALE GENOMIC DNA]</scope>
    <source>
        <strain evidence="2">51987-8</strain>
    </source>
</reference>
<dbReference type="Proteomes" id="UP000076154">
    <property type="component" value="Unassembled WGS sequence"/>
</dbReference>
<proteinExistence type="predicted"/>
<dbReference type="EMBL" id="LUEZ02000012">
    <property type="protein sequence ID" value="RDB28252.1"/>
    <property type="molecule type" value="Genomic_DNA"/>
</dbReference>
<sequence length="115" mass="12405">MRFASEIVPQSDQLGEHLPEILCTYRAPYHSLKSLLVSSSKKTPDLFVVFSFLTNLSAVQLDIAGGFDLDDIAIEEMARAVASAASTDSRPWQTPASYPPSTCDFGTGVPRPGLS</sequence>
<keyword evidence="3" id="KW-1185">Reference proteome</keyword>
<accession>A0A369K3U4</accession>
<feature type="compositionally biased region" description="Polar residues" evidence="1">
    <location>
        <begin position="85"/>
        <end position="100"/>
    </location>
</feature>
<gene>
    <name evidence="2" type="ORF">Hypma_001312</name>
</gene>
<name>A0A369K3U4_HYPMA</name>
<feature type="region of interest" description="Disordered" evidence="1">
    <location>
        <begin position="85"/>
        <end position="115"/>
    </location>
</feature>
<comment type="caution">
    <text evidence="2">The sequence shown here is derived from an EMBL/GenBank/DDBJ whole genome shotgun (WGS) entry which is preliminary data.</text>
</comment>